<reference evidence="12 13" key="1">
    <citation type="submission" date="2018-06" db="EMBL/GenBank/DDBJ databases">
        <title>Combined omics and stable isotope probing to characterize newly discovered Mariana Back-Arc vent microbial communities.</title>
        <authorList>
            <person name="Trembath-Reichert E."/>
            <person name="Huber J.A."/>
        </authorList>
    </citation>
    <scope>NUCLEOTIDE SEQUENCE [LARGE SCALE GENOMIC DNA]</scope>
    <source>
        <strain evidence="12">MAG 63_2</strain>
    </source>
</reference>
<dbReference type="CDD" id="cd04734">
    <property type="entry name" value="OYE_like_3_FMN"/>
    <property type="match status" value="1"/>
</dbReference>
<dbReference type="Pfam" id="PF12831">
    <property type="entry name" value="FAD_oxidored"/>
    <property type="match status" value="1"/>
</dbReference>
<dbReference type="InterPro" id="IPR051793">
    <property type="entry name" value="NADH:flavin_oxidoreductase"/>
</dbReference>
<accession>A0A432GCL5</accession>
<keyword evidence="9" id="KW-0411">Iron-sulfur</keyword>
<proteinExistence type="inferred from homology"/>
<comment type="caution">
    <text evidence="12">The sequence shown here is derived from an EMBL/GenBank/DDBJ whole genome shotgun (WGS) entry which is preliminary data.</text>
</comment>
<dbReference type="Gene3D" id="3.50.50.60">
    <property type="entry name" value="FAD/NAD(P)-binding domain"/>
    <property type="match status" value="1"/>
</dbReference>
<sequence>MQLNNYQPELNNENFPRLFSPIDLCGHSLRNRIVFGAHTANMSEQGLPGERHLAYYRERALGGAAMLVIEPIPVHPAAVLTRGNFRNSTDEVIPHFRKITDAVHEEGALILQQLYHVGQHGDSDNSYHANWSPSGMPSYHDSDGSHTMNETEIEETIEGFVQAARRCSDAGFDGVEVWAAYHGMVDQFWTPWSNQRTDRWGGSLENRTRFSREIITRIRKICGDDFIVGIAVSDEPDFEVALQRESIAEIIALHDRDHLLDYVTCGTGSYFDFYKLMPTFLYPERLGAELAEVLKGAVTHALVIAESHIRTPENAEAVLSANQADLVSIVRGQIADPHLANKAREGRAEDIRTCLSCNQMCWGRRSRDYWISCLVNPSAGREFEWGGDRFQKSKTPKRVLVVGGGPAGLEAARVSAERGHNVTLAEASDHLGGQFRLAGMQPRRGQIIDLLDWYARQLSQLGVEVRLNAFLDADEIKEFAAEKTVIATGSYPSDTGFQKAIPHVDKLPGIELGGFFSAEDVMARRARPGKRVLVLDEGGNWKGCGTAWKLAEDGHEVTLVTPDPLVGKELQRTNADYPLRQRLAKLGVNFILESAITSWNKEGAEVLCFLDGNTQFIESDTLVFATPNVAEDSLMQELQGSGLNVLNIGDSAGPRQAPFVIYEGRRTGLEI</sequence>
<dbReference type="Gene3D" id="3.40.50.720">
    <property type="entry name" value="NAD(P)-binding Rossmann-like Domain"/>
    <property type="match status" value="1"/>
</dbReference>
<evidence type="ECO:0000313" key="12">
    <source>
        <dbReference type="EMBL" id="RTZ80963.1"/>
    </source>
</evidence>
<dbReference type="Pfam" id="PF00724">
    <property type="entry name" value="Oxidored_FMN"/>
    <property type="match status" value="1"/>
</dbReference>
<evidence type="ECO:0000256" key="4">
    <source>
        <dbReference type="ARBA" id="ARBA00022630"/>
    </source>
</evidence>
<evidence type="ECO:0000313" key="13">
    <source>
        <dbReference type="Proteomes" id="UP000286732"/>
    </source>
</evidence>
<dbReference type="AlphaFoldDB" id="A0A432GCL5"/>
<dbReference type="InterPro" id="IPR013785">
    <property type="entry name" value="Aldolase_TIM"/>
</dbReference>
<keyword evidence="4" id="KW-0285">Flavoprotein</keyword>
<evidence type="ECO:0000256" key="9">
    <source>
        <dbReference type="ARBA" id="ARBA00023014"/>
    </source>
</evidence>
<evidence type="ECO:0000256" key="8">
    <source>
        <dbReference type="ARBA" id="ARBA00023004"/>
    </source>
</evidence>
<evidence type="ECO:0000259" key="11">
    <source>
        <dbReference type="Pfam" id="PF07992"/>
    </source>
</evidence>
<keyword evidence="8" id="KW-0408">Iron</keyword>
<keyword evidence="7" id="KW-0560">Oxidoreductase</keyword>
<dbReference type="Pfam" id="PF07992">
    <property type="entry name" value="Pyr_redox_2"/>
    <property type="match status" value="1"/>
</dbReference>
<comment type="similarity">
    <text evidence="3">In the N-terminal section; belongs to the NADH:flavin oxidoreductase/NADH oxidase family.</text>
</comment>
<dbReference type="Gene3D" id="3.20.20.70">
    <property type="entry name" value="Aldolase class I"/>
    <property type="match status" value="1"/>
</dbReference>
<evidence type="ECO:0000256" key="6">
    <source>
        <dbReference type="ARBA" id="ARBA00022723"/>
    </source>
</evidence>
<evidence type="ECO:0000256" key="2">
    <source>
        <dbReference type="ARBA" id="ARBA00001966"/>
    </source>
</evidence>
<organism evidence="12 13">
    <name type="scientific">SAR324 cluster bacterium</name>
    <dbReference type="NCBI Taxonomy" id="2024889"/>
    <lineage>
        <taxon>Bacteria</taxon>
        <taxon>Deltaproteobacteria</taxon>
        <taxon>SAR324 cluster</taxon>
    </lineage>
</organism>
<dbReference type="PANTHER" id="PTHR42917">
    <property type="entry name" value="2,4-DIENOYL-COA REDUCTASE"/>
    <property type="match status" value="1"/>
</dbReference>
<evidence type="ECO:0000256" key="5">
    <source>
        <dbReference type="ARBA" id="ARBA00022643"/>
    </source>
</evidence>
<dbReference type="GO" id="GO:0016491">
    <property type="term" value="F:oxidoreductase activity"/>
    <property type="evidence" value="ECO:0007669"/>
    <property type="project" value="UniProtKB-KW"/>
</dbReference>
<dbReference type="GO" id="GO:0046872">
    <property type="term" value="F:metal ion binding"/>
    <property type="evidence" value="ECO:0007669"/>
    <property type="project" value="UniProtKB-KW"/>
</dbReference>
<dbReference type="GO" id="GO:0010181">
    <property type="term" value="F:FMN binding"/>
    <property type="evidence" value="ECO:0007669"/>
    <property type="project" value="InterPro"/>
</dbReference>
<dbReference type="SUPFAM" id="SSF51905">
    <property type="entry name" value="FAD/NAD(P)-binding domain"/>
    <property type="match status" value="1"/>
</dbReference>
<dbReference type="GO" id="GO:0051536">
    <property type="term" value="F:iron-sulfur cluster binding"/>
    <property type="evidence" value="ECO:0007669"/>
    <property type="project" value="UniProtKB-KW"/>
</dbReference>
<dbReference type="PRINTS" id="PR00411">
    <property type="entry name" value="PNDRDTASEI"/>
</dbReference>
<keyword evidence="5" id="KW-0288">FMN</keyword>
<feature type="domain" description="FAD/NAD(P)-binding" evidence="11">
    <location>
        <begin position="475"/>
        <end position="635"/>
    </location>
</feature>
<dbReference type="InterPro" id="IPR023753">
    <property type="entry name" value="FAD/NAD-binding_dom"/>
</dbReference>
<evidence type="ECO:0000256" key="3">
    <source>
        <dbReference type="ARBA" id="ARBA00011048"/>
    </source>
</evidence>
<dbReference type="PRINTS" id="PR00368">
    <property type="entry name" value="FADPNR"/>
</dbReference>
<dbReference type="PANTHER" id="PTHR42917:SF2">
    <property type="entry name" value="2,4-DIENOYL-COA REDUCTASE [(2E)-ENOYL-COA-PRODUCING]"/>
    <property type="match status" value="1"/>
</dbReference>
<evidence type="ECO:0000256" key="1">
    <source>
        <dbReference type="ARBA" id="ARBA00001917"/>
    </source>
</evidence>
<name>A0A432GCL5_9DELT</name>
<protein>
    <submittedName>
        <fullName evidence="12">Oxidoreductase</fullName>
    </submittedName>
</protein>
<evidence type="ECO:0000259" key="10">
    <source>
        <dbReference type="Pfam" id="PF00724"/>
    </source>
</evidence>
<evidence type="ECO:0000256" key="7">
    <source>
        <dbReference type="ARBA" id="ARBA00023002"/>
    </source>
</evidence>
<comment type="cofactor">
    <cofactor evidence="2">
        <name>[4Fe-4S] cluster</name>
        <dbReference type="ChEBI" id="CHEBI:49883"/>
    </cofactor>
</comment>
<dbReference type="EMBL" id="QNZM01000133">
    <property type="protein sequence ID" value="RTZ80963.1"/>
    <property type="molecule type" value="Genomic_DNA"/>
</dbReference>
<dbReference type="InterPro" id="IPR001155">
    <property type="entry name" value="OxRdtase_FMN_N"/>
</dbReference>
<gene>
    <name evidence="12" type="ORF">DSY98_03490</name>
</gene>
<dbReference type="SUPFAM" id="SSF51395">
    <property type="entry name" value="FMN-linked oxidoreductases"/>
    <property type="match status" value="1"/>
</dbReference>
<dbReference type="InterPro" id="IPR036188">
    <property type="entry name" value="FAD/NAD-bd_sf"/>
</dbReference>
<comment type="cofactor">
    <cofactor evidence="1">
        <name>FMN</name>
        <dbReference type="ChEBI" id="CHEBI:58210"/>
    </cofactor>
</comment>
<feature type="domain" description="NADH:flavin oxidoreductase/NADH oxidase N-terminal" evidence="10">
    <location>
        <begin position="18"/>
        <end position="349"/>
    </location>
</feature>
<keyword evidence="6" id="KW-0479">Metal-binding</keyword>
<dbReference type="Proteomes" id="UP000286732">
    <property type="component" value="Unassembled WGS sequence"/>
</dbReference>